<reference evidence="1" key="1">
    <citation type="submission" date="2021-04" db="EMBL/GenBank/DDBJ databases">
        <title>Whole genome sequencing of Enterococci isolates from hospitalized patients.</title>
        <authorList>
            <person name="Ogoti B.M."/>
            <person name="Onyambu F.G."/>
        </authorList>
    </citation>
    <scope>NUCLEOTIDE SEQUENCE</scope>
    <source>
        <strain evidence="1">242</strain>
    </source>
</reference>
<dbReference type="EMBL" id="JAGTPW010000033">
    <property type="protein sequence ID" value="MBR8645372.1"/>
    <property type="molecule type" value="Genomic_DNA"/>
</dbReference>
<evidence type="ECO:0000313" key="2">
    <source>
        <dbReference type="Proteomes" id="UP000680045"/>
    </source>
</evidence>
<dbReference type="AlphaFoldDB" id="A0A941FSJ8"/>
<accession>A0A941FSJ8</accession>
<dbReference type="Proteomes" id="UP000680045">
    <property type="component" value="Unassembled WGS sequence"/>
</dbReference>
<dbReference type="InterPro" id="IPR020277">
    <property type="entry name" value="DUF2624"/>
</dbReference>
<organism evidence="1 2">
    <name type="scientific">Peribacillus frigoritolerans</name>
    <dbReference type="NCBI Taxonomy" id="450367"/>
    <lineage>
        <taxon>Bacteria</taxon>
        <taxon>Bacillati</taxon>
        <taxon>Bacillota</taxon>
        <taxon>Bacilli</taxon>
        <taxon>Bacillales</taxon>
        <taxon>Bacillaceae</taxon>
        <taxon>Peribacillus</taxon>
    </lineage>
</organism>
<comment type="caution">
    <text evidence="1">The sequence shown here is derived from an EMBL/GenBank/DDBJ whole genome shotgun (WGS) entry which is preliminary data.</text>
</comment>
<evidence type="ECO:0000313" key="1">
    <source>
        <dbReference type="EMBL" id="MBR8645372.1"/>
    </source>
</evidence>
<sequence>MKLFEMMVNHKINSIRPDELLSLAKQHKVALTQKQAQDITALLAGKNINIFDIRQRQNVLGQITKVAGASTARGNRIPLQQPYIQFLKIPSLLTTVFI</sequence>
<name>A0A941FSJ8_9BACI</name>
<gene>
    <name evidence="1" type="ORF">KEH51_17915</name>
</gene>
<proteinExistence type="predicted"/>
<protein>
    <submittedName>
        <fullName evidence="1">DUF2624 domain-containing protein</fullName>
    </submittedName>
</protein>
<dbReference type="Pfam" id="PF11116">
    <property type="entry name" value="DUF2624"/>
    <property type="match status" value="1"/>
</dbReference>